<keyword evidence="2" id="KW-1185">Reference proteome</keyword>
<evidence type="ECO:0000313" key="1">
    <source>
        <dbReference type="EMBL" id="MBK0394024.1"/>
    </source>
</evidence>
<protein>
    <submittedName>
        <fullName evidence="1">Uncharacterized protein</fullName>
    </submittedName>
</protein>
<dbReference type="RefSeq" id="WP_200788980.1">
    <property type="nucleotide sequence ID" value="NZ_JAEDAO010000001.1"/>
</dbReference>
<proteinExistence type="predicted"/>
<gene>
    <name evidence="1" type="ORF">I8E28_15590</name>
</gene>
<comment type="caution">
    <text evidence="1">The sequence shown here is derived from an EMBL/GenBank/DDBJ whole genome shotgun (WGS) entry which is preliminary data.</text>
</comment>
<reference evidence="1" key="1">
    <citation type="submission" date="2020-12" db="EMBL/GenBank/DDBJ databases">
        <title>Ramlibacter sp. nov., isolated from a freshwater alga, Cryptomonas.</title>
        <authorList>
            <person name="Kim H.M."/>
            <person name="Jeon C.O."/>
        </authorList>
    </citation>
    <scope>NUCLEOTIDE SEQUENCE</scope>
    <source>
        <strain evidence="1">CrO1</strain>
    </source>
</reference>
<organism evidence="1 2">
    <name type="scientific">Ramlibacter algicola</name>
    <dbReference type="NCBI Taxonomy" id="2795217"/>
    <lineage>
        <taxon>Bacteria</taxon>
        <taxon>Pseudomonadati</taxon>
        <taxon>Pseudomonadota</taxon>
        <taxon>Betaproteobacteria</taxon>
        <taxon>Burkholderiales</taxon>
        <taxon>Comamonadaceae</taxon>
        <taxon>Ramlibacter</taxon>
    </lineage>
</organism>
<name>A0A934Q0X3_9BURK</name>
<accession>A0A934Q0X3</accession>
<sequence>MAKPPTPNPFVPFFPGDRATAPMALEEESESAWQRFQELHDAHQQPFAPTEPAQAPTSARSFMATQPLDRASTLPAKPAPVSRRTLTLDQVMVLARRNNRACPMPGAWAQLVTLLPSREQRGSTIAPPPPIDGPAWGAVSPMQKRLRLRDQIEWAEQAGVLAVVHDFLAALPEEQWLHM</sequence>
<dbReference type="EMBL" id="JAEDAO010000001">
    <property type="protein sequence ID" value="MBK0394024.1"/>
    <property type="molecule type" value="Genomic_DNA"/>
</dbReference>
<dbReference type="AlphaFoldDB" id="A0A934Q0X3"/>
<evidence type="ECO:0000313" key="2">
    <source>
        <dbReference type="Proteomes" id="UP000617041"/>
    </source>
</evidence>
<dbReference type="Proteomes" id="UP000617041">
    <property type="component" value="Unassembled WGS sequence"/>
</dbReference>